<keyword evidence="1" id="KW-0378">Hydrolase</keyword>
<dbReference type="InterPro" id="IPR012341">
    <property type="entry name" value="6hp_glycosidase-like_sf"/>
</dbReference>
<accession>A0ABW4Q209</accession>
<proteinExistence type="predicted"/>
<name>A0ABW4Q209_9MICO</name>
<gene>
    <name evidence="1" type="ORF">ACFSDA_13020</name>
</gene>
<evidence type="ECO:0000313" key="1">
    <source>
        <dbReference type="EMBL" id="MFD1835990.1"/>
    </source>
</evidence>
<dbReference type="Proteomes" id="UP001597280">
    <property type="component" value="Unassembled WGS sequence"/>
</dbReference>
<dbReference type="GO" id="GO:0016787">
    <property type="term" value="F:hydrolase activity"/>
    <property type="evidence" value="ECO:0007669"/>
    <property type="project" value="UniProtKB-KW"/>
</dbReference>
<dbReference type="PANTHER" id="PTHR31047:SF0">
    <property type="entry name" value="MEIOTICALLY UP-REGULATED GENE 157 PROTEIN"/>
    <property type="match status" value="1"/>
</dbReference>
<dbReference type="SMART" id="SM01149">
    <property type="entry name" value="DUF1237"/>
    <property type="match status" value="1"/>
</dbReference>
<comment type="caution">
    <text evidence="1">The sequence shown here is derived from an EMBL/GenBank/DDBJ whole genome shotgun (WGS) entry which is preliminary data.</text>
</comment>
<keyword evidence="2" id="KW-1185">Reference proteome</keyword>
<dbReference type="SUPFAM" id="SSF48208">
    <property type="entry name" value="Six-hairpin glycosidases"/>
    <property type="match status" value="1"/>
</dbReference>
<dbReference type="PANTHER" id="PTHR31047">
    <property type="entry name" value="MEIOTICALLY UP-REGULATED GENE 157 PROTEIN"/>
    <property type="match status" value="1"/>
</dbReference>
<dbReference type="Pfam" id="PF06824">
    <property type="entry name" value="Glyco_hydro_125"/>
    <property type="match status" value="1"/>
</dbReference>
<dbReference type="Gene3D" id="1.50.10.10">
    <property type="match status" value="1"/>
</dbReference>
<organism evidence="1 2">
    <name type="scientific">Brachybacterium rhamnosum</name>
    <dbReference type="NCBI Taxonomy" id="173361"/>
    <lineage>
        <taxon>Bacteria</taxon>
        <taxon>Bacillati</taxon>
        <taxon>Actinomycetota</taxon>
        <taxon>Actinomycetes</taxon>
        <taxon>Micrococcales</taxon>
        <taxon>Dermabacteraceae</taxon>
        <taxon>Brachybacterium</taxon>
    </lineage>
</organism>
<protein>
    <submittedName>
        <fullName evidence="1">Glycoside hydrolase family 125 protein</fullName>
    </submittedName>
</protein>
<evidence type="ECO:0000313" key="2">
    <source>
        <dbReference type="Proteomes" id="UP001597280"/>
    </source>
</evidence>
<dbReference type="InterPro" id="IPR008928">
    <property type="entry name" value="6-hairpin_glycosidase_sf"/>
</dbReference>
<sequence length="445" mass="48844">MTFTVEPPISAVLTAAAQRVREQLGDRAGLLVEQALLRTLTDTITAPGDGTAFVITGDIPAMWLRDSTTQMLPYLRFVGESPELAELLAAVVRRQLRCIVHDPYANSFNLTGNGAHHDDRDLCEDPYVWEQKYEVDSLAYPVILTHRLLRLAGSEELRRGVLDDTAHRALRTVVDHWRLETDHEARSSYRFVRDIGIPTETLERDGRGTPVGVTGMTWSGFRPSDDACTFGYNIPANLLAAQALLAIADLARTDLEDEALAADADALREQLLEGVRRHGVLEEGGRFVYAYEVDGLGGTLVMDDANMPSLLSLPLDAASVHDQAITAATRDLVLSERNPFYFSGSVACGVGSPHTLPEHVWPIAFAVEGLTGTRERALEILDLLLRSDAGTDRMHESFHVDDPTSFSRPWFSWADSMLCELALHLVDGPHPALAAERALSEALTA</sequence>
<dbReference type="RefSeq" id="WP_137770644.1">
    <property type="nucleotide sequence ID" value="NZ_BAAAIS010000003.1"/>
</dbReference>
<dbReference type="InterPro" id="IPR008313">
    <property type="entry name" value="GH125"/>
</dbReference>
<dbReference type="EMBL" id="JBHUFL010000003">
    <property type="protein sequence ID" value="MFD1835990.1"/>
    <property type="molecule type" value="Genomic_DNA"/>
</dbReference>
<dbReference type="PIRSF" id="PIRSF028846">
    <property type="entry name" value="UCP028846"/>
    <property type="match status" value="1"/>
</dbReference>
<reference evidence="2" key="1">
    <citation type="journal article" date="2019" name="Int. J. Syst. Evol. Microbiol.">
        <title>The Global Catalogue of Microorganisms (GCM) 10K type strain sequencing project: providing services to taxonomists for standard genome sequencing and annotation.</title>
        <authorList>
            <consortium name="The Broad Institute Genomics Platform"/>
            <consortium name="The Broad Institute Genome Sequencing Center for Infectious Disease"/>
            <person name="Wu L."/>
            <person name="Ma J."/>
        </authorList>
    </citation>
    <scope>NUCLEOTIDE SEQUENCE [LARGE SCALE GENOMIC DNA]</scope>
    <source>
        <strain evidence="2">JCM 11650</strain>
    </source>
</reference>